<dbReference type="PANTHER" id="PTHR42756">
    <property type="entry name" value="TRANSCRIPTIONAL REGULATOR, MARR"/>
    <property type="match status" value="1"/>
</dbReference>
<evidence type="ECO:0000259" key="4">
    <source>
        <dbReference type="PROSITE" id="PS50995"/>
    </source>
</evidence>
<dbReference type="AlphaFoldDB" id="A0A916U7R3"/>
<keyword evidence="6" id="KW-1185">Reference proteome</keyword>
<reference evidence="5" key="1">
    <citation type="journal article" date="2014" name="Int. J. Syst. Evol. Microbiol.">
        <title>Complete genome sequence of Corynebacterium casei LMG S-19264T (=DSM 44701T), isolated from a smear-ripened cheese.</title>
        <authorList>
            <consortium name="US DOE Joint Genome Institute (JGI-PGF)"/>
            <person name="Walter F."/>
            <person name="Albersmeier A."/>
            <person name="Kalinowski J."/>
            <person name="Ruckert C."/>
        </authorList>
    </citation>
    <scope>NUCLEOTIDE SEQUENCE</scope>
    <source>
        <strain evidence="5">CGMCC 1.10998</strain>
    </source>
</reference>
<keyword evidence="2" id="KW-0238">DNA-binding</keyword>
<keyword evidence="3" id="KW-0804">Transcription</keyword>
<dbReference type="InterPro" id="IPR023187">
    <property type="entry name" value="Tscrpt_reg_MarR-type_CS"/>
</dbReference>
<dbReference type="InterPro" id="IPR036390">
    <property type="entry name" value="WH_DNA-bd_sf"/>
</dbReference>
<dbReference type="PRINTS" id="PR00598">
    <property type="entry name" value="HTHMARR"/>
</dbReference>
<evidence type="ECO:0000313" key="6">
    <source>
        <dbReference type="Proteomes" id="UP000637423"/>
    </source>
</evidence>
<evidence type="ECO:0000256" key="2">
    <source>
        <dbReference type="ARBA" id="ARBA00023125"/>
    </source>
</evidence>
<name>A0A916U7R3_9BURK</name>
<dbReference type="RefSeq" id="WP_188564413.1">
    <property type="nucleotide sequence ID" value="NZ_BMED01000001.1"/>
</dbReference>
<comment type="caution">
    <text evidence="5">The sequence shown here is derived from an EMBL/GenBank/DDBJ whole genome shotgun (WGS) entry which is preliminary data.</text>
</comment>
<proteinExistence type="predicted"/>
<dbReference type="GO" id="GO:0003677">
    <property type="term" value="F:DNA binding"/>
    <property type="evidence" value="ECO:0007669"/>
    <property type="project" value="UniProtKB-KW"/>
</dbReference>
<feature type="domain" description="HTH marR-type" evidence="4">
    <location>
        <begin position="23"/>
        <end position="155"/>
    </location>
</feature>
<reference evidence="5" key="2">
    <citation type="submission" date="2020-09" db="EMBL/GenBank/DDBJ databases">
        <authorList>
            <person name="Sun Q."/>
            <person name="Zhou Y."/>
        </authorList>
    </citation>
    <scope>NUCLEOTIDE SEQUENCE</scope>
    <source>
        <strain evidence="5">CGMCC 1.10998</strain>
    </source>
</reference>
<accession>A0A916U7R3</accession>
<evidence type="ECO:0000313" key="5">
    <source>
        <dbReference type="EMBL" id="GGC61129.1"/>
    </source>
</evidence>
<dbReference type="EMBL" id="BMED01000001">
    <property type="protein sequence ID" value="GGC61129.1"/>
    <property type="molecule type" value="Genomic_DNA"/>
</dbReference>
<dbReference type="InterPro" id="IPR000835">
    <property type="entry name" value="HTH_MarR-typ"/>
</dbReference>
<dbReference type="InterPro" id="IPR036388">
    <property type="entry name" value="WH-like_DNA-bd_sf"/>
</dbReference>
<dbReference type="PROSITE" id="PS50995">
    <property type="entry name" value="HTH_MARR_2"/>
    <property type="match status" value="1"/>
</dbReference>
<dbReference type="GO" id="GO:0003700">
    <property type="term" value="F:DNA-binding transcription factor activity"/>
    <property type="evidence" value="ECO:0007669"/>
    <property type="project" value="InterPro"/>
</dbReference>
<dbReference type="Pfam" id="PF01047">
    <property type="entry name" value="MarR"/>
    <property type="match status" value="1"/>
</dbReference>
<dbReference type="Proteomes" id="UP000637423">
    <property type="component" value="Unassembled WGS sequence"/>
</dbReference>
<evidence type="ECO:0000256" key="1">
    <source>
        <dbReference type="ARBA" id="ARBA00023015"/>
    </source>
</evidence>
<protein>
    <recommendedName>
        <fullName evidence="4">HTH marR-type domain-containing protein</fullName>
    </recommendedName>
</protein>
<dbReference type="PANTHER" id="PTHR42756:SF1">
    <property type="entry name" value="TRANSCRIPTIONAL REPRESSOR OF EMRAB OPERON"/>
    <property type="match status" value="1"/>
</dbReference>
<dbReference type="SUPFAM" id="SSF46785">
    <property type="entry name" value="Winged helix' DNA-binding domain"/>
    <property type="match status" value="1"/>
</dbReference>
<sequence>MTKKNTPTAQASTKEGGGNIAPRLEILKKLRVVIRAAQRHSLWIEKQCGVSGAQLWIMQELHENTSLRVGELANKLAIHQTTASNLLDTLEKRGYVVKTRDNKDQRVVKVKLTKEGSGTLMQAPTPARGLLPEALLQMPEEKLSQLDLGLQGLLDSIDVLDEGFGMLPLPFTM</sequence>
<dbReference type="Gene3D" id="1.10.10.10">
    <property type="entry name" value="Winged helix-like DNA-binding domain superfamily/Winged helix DNA-binding domain"/>
    <property type="match status" value="1"/>
</dbReference>
<gene>
    <name evidence="5" type="ORF">GCM10011396_05150</name>
</gene>
<keyword evidence="1" id="KW-0805">Transcription regulation</keyword>
<organism evidence="5 6">
    <name type="scientific">Undibacterium terreum</name>
    <dbReference type="NCBI Taxonomy" id="1224302"/>
    <lineage>
        <taxon>Bacteria</taxon>
        <taxon>Pseudomonadati</taxon>
        <taxon>Pseudomonadota</taxon>
        <taxon>Betaproteobacteria</taxon>
        <taxon>Burkholderiales</taxon>
        <taxon>Oxalobacteraceae</taxon>
        <taxon>Undibacterium</taxon>
    </lineage>
</organism>
<dbReference type="PROSITE" id="PS01117">
    <property type="entry name" value="HTH_MARR_1"/>
    <property type="match status" value="1"/>
</dbReference>
<dbReference type="SMART" id="SM00347">
    <property type="entry name" value="HTH_MARR"/>
    <property type="match status" value="1"/>
</dbReference>
<evidence type="ECO:0000256" key="3">
    <source>
        <dbReference type="ARBA" id="ARBA00023163"/>
    </source>
</evidence>